<evidence type="ECO:0000313" key="1">
    <source>
        <dbReference type="EMBL" id="AHC16778.1"/>
    </source>
</evidence>
<protein>
    <submittedName>
        <fullName evidence="1">Uncharacterized protein</fullName>
    </submittedName>
</protein>
<accession>V5WMA2</accession>
<proteinExistence type="predicted"/>
<keyword evidence="2" id="KW-1185">Reference proteome</keyword>
<organism evidence="1 2">
    <name type="scientific">Salinispira pacifica</name>
    <dbReference type="NCBI Taxonomy" id="1307761"/>
    <lineage>
        <taxon>Bacteria</taxon>
        <taxon>Pseudomonadati</taxon>
        <taxon>Spirochaetota</taxon>
        <taxon>Spirochaetia</taxon>
        <taxon>Spirochaetales</taxon>
        <taxon>Spirochaetaceae</taxon>
        <taxon>Salinispira</taxon>
    </lineage>
</organism>
<dbReference type="Proteomes" id="UP000018680">
    <property type="component" value="Chromosome"/>
</dbReference>
<name>V5WMA2_9SPIO</name>
<sequence>MSTSGRFVLYADYPLSIVFSDPASSFPLRGMKKCPRRG</sequence>
<reference evidence="1 2" key="1">
    <citation type="journal article" date="2015" name="Stand. Genomic Sci.">
        <title>Complete genome sequence and description of Salinispira pacifica gen. nov., sp. nov., a novel spirochaete isolated form a hypersaline microbial mat.</title>
        <authorList>
            <person name="Ben Hania W."/>
            <person name="Joseph M."/>
            <person name="Schumann P."/>
            <person name="Bunk B."/>
            <person name="Fiebig A."/>
            <person name="Sproer C."/>
            <person name="Klenk H.P."/>
            <person name="Fardeau M.L."/>
            <person name="Spring S."/>
        </authorList>
    </citation>
    <scope>NUCLEOTIDE SEQUENCE [LARGE SCALE GENOMIC DNA]</scope>
    <source>
        <strain evidence="1 2">L21-RPul-D2</strain>
    </source>
</reference>
<dbReference type="KEGG" id="slr:L21SP2_3442"/>
<dbReference type="HOGENOM" id="CLU_3332818_0_0_12"/>
<gene>
    <name evidence="1" type="ORF">L21SP2_3442</name>
</gene>
<dbReference type="EMBL" id="CP006939">
    <property type="protein sequence ID" value="AHC16778.1"/>
    <property type="molecule type" value="Genomic_DNA"/>
</dbReference>
<evidence type="ECO:0000313" key="2">
    <source>
        <dbReference type="Proteomes" id="UP000018680"/>
    </source>
</evidence>
<dbReference type="AlphaFoldDB" id="V5WMA2"/>